<reference evidence="1" key="1">
    <citation type="journal article" date="2015" name="Nature">
        <title>Complex archaea that bridge the gap between prokaryotes and eukaryotes.</title>
        <authorList>
            <person name="Spang A."/>
            <person name="Saw J.H."/>
            <person name="Jorgensen S.L."/>
            <person name="Zaremba-Niedzwiedzka K."/>
            <person name="Martijn J."/>
            <person name="Lind A.E."/>
            <person name="van Eijk R."/>
            <person name="Schleper C."/>
            <person name="Guy L."/>
            <person name="Ettema T.J."/>
        </authorList>
    </citation>
    <scope>NUCLEOTIDE SEQUENCE</scope>
</reference>
<organism evidence="1">
    <name type="scientific">marine sediment metagenome</name>
    <dbReference type="NCBI Taxonomy" id="412755"/>
    <lineage>
        <taxon>unclassified sequences</taxon>
        <taxon>metagenomes</taxon>
        <taxon>ecological metagenomes</taxon>
    </lineage>
</organism>
<name>A0A0F9H3P7_9ZZZZ</name>
<accession>A0A0F9H3P7</accession>
<comment type="caution">
    <text evidence="1">The sequence shown here is derived from an EMBL/GenBank/DDBJ whole genome shotgun (WGS) entry which is preliminary data.</text>
</comment>
<protein>
    <submittedName>
        <fullName evidence="1">Uncharacterized protein</fullName>
    </submittedName>
</protein>
<sequence length="85" mass="9787">MFSDVKVPTCKCGQLGWAGKIRASNGVWMWGYYCWDCSKLLEYNGRTWQPHAGVDLDVIDEIKVAEKTGWVRQAHEQLALVLEHY</sequence>
<dbReference type="EMBL" id="LAZR01026066">
    <property type="protein sequence ID" value="KKL69902.1"/>
    <property type="molecule type" value="Genomic_DNA"/>
</dbReference>
<proteinExistence type="predicted"/>
<gene>
    <name evidence="1" type="ORF">LCGC14_2110280</name>
</gene>
<evidence type="ECO:0000313" key="1">
    <source>
        <dbReference type="EMBL" id="KKL69902.1"/>
    </source>
</evidence>
<dbReference type="AlphaFoldDB" id="A0A0F9H3P7"/>